<dbReference type="InterPro" id="IPR027417">
    <property type="entry name" value="P-loop_NTPase"/>
</dbReference>
<dbReference type="InterPro" id="IPR006202">
    <property type="entry name" value="Neur_chan_lig-bd"/>
</dbReference>
<dbReference type="FunFam" id="1.20.58.390:FF:000015">
    <property type="entry name" value="Gamma-aminobutyric acid (GABA-A) receptor, subunit delta"/>
    <property type="match status" value="1"/>
</dbReference>
<sequence>MDGLSFSVTIFWFVFIGGNRVSRAMLSDIGDYVGTDIEISWLPNLDDLMKGYARNFRPGIGGPPVNVSMAIEVASIDHISEANMDYTMTVFLRQSWRDDRLSYNHTNKTLGLDSRFVDKLWVPDTFIVNAKSAWFHDVTVENKLIRLQPDGVILYSSRITSTVACDMDLTKYPMDEQECMLDLESYGYSSEDIVYHWSESQKIIHGLDKLELSQFTITDYRFVTELLNFKSAGRFPRLSLRFQLRRNRGVYIIQSYMPSILLVAMSWVSFWISQSAVPARVSLGITTVLTMTTLMVSARSSLPRASAIKALDVYFWICYVFVFAALIEYAFAHYNADYSKKEKAKVKTNKNTESMVKNGKQAMVLFSLSVTGMNQGLLISNRQSRSQRTTDPSGDPREETEVRGSQSRRAQKESSEEKKCCKCKPIDADTIDIYARAVFPFTFAVVNLKLHSRPEMFDFEGISMTHFFTDNWEKVKNFQARPDDILIATYPKAGTTWVSYILDLLYFGKDDLERQTSKPIYERVPFLESCFQDLKVIGTEMADHLTTSPRLIKTHLPVQLVPKSFWEQNSRIVYVGRNAKDNAVSYFHFDRMNKVQPEPGDWNDFLEKFMKGKNVFGPWYDHVSGWWEKKQTYSNLLYLFYEDLVEDTGREVERLCSFLGLSTSVEEREKITKEVQFDAMKQNNMTNHVTVPVMDFKISPFMRKGKVGDWKCHFTVAQNEEFDEVYKQKMKNTTVSDGEGLGWPVLSDRRCSVISEALDPASHIQTHLMASMYPPSLEESAEVKEGFLCPLCLKDLQSFYQLQDHYEEEHSGDNRHVSGQLKSLVQKAKKAKDKLLKRDGDERTDSSYESFYYGGVDPYMWEPQELGATRSHLDSFKKQRAARIDHYVIEVNKCIIRLEKLTSFDRTSMDAAQIRSLEKSVVSWVNDQDVPFCPDCGGKFNIRNRRHHCRLCGSIMCRKCTEFVPLPLACHPEQVGQIFRTYCNVLLDKLTSGTREALWAPGQSGSPGSAGPVVQQTLRRGSISSISSVTSVLEEKDEDRVRCCRHCMDALLRHQRKLEEKDHVPDIVKLYERLRTCMEKVEAKAPEYTRMAESLNAGETTYSLENAAGLRMEIQKYYELIDVLSKKILTLGLKEEVQPHPKALQLQRMVRYTATLFIQEKLLGLTSLPTKEKHEELKEKRREELEKRAQQERQAGLESQKRRLENEKNRPTLSANGDIPGPRVTKAAGWLPQSDSLHTRSELDDPLLQQIKNIESFLRQARSANRTDEVAMLEENLRQLQDEFDAQQTSRAIRLSQRLAEETDFQQSQIEHLQQRELEHRAHTKTISSDLKDQKREEEEGERLIGSPESFSRLLGNSPPLDRQREKHTPTPPARNPFEEEHFSPVEEKPTNSQTANGKKKYNPFEEEDDETEDPDTGRAKSPRNPFEEEECEDGGNPFKEVSDEIPATSTNPFDEDDDEDGTAVDDTIEEELLLQQIDNIRAYIFDAKLSGRSDEVELLSENLKELQRTLQEQKRKN</sequence>
<evidence type="ECO:0000256" key="29">
    <source>
        <dbReference type="RuleBase" id="RU000687"/>
    </source>
</evidence>
<keyword evidence="13" id="KW-0862">Zinc</keyword>
<keyword evidence="10" id="KW-0479">Metal-binding</keyword>
<comment type="catalytic activity">
    <reaction evidence="23">
        <text>chloride(in) = chloride(out)</text>
        <dbReference type="Rhea" id="RHEA:29823"/>
        <dbReference type="ChEBI" id="CHEBI:17996"/>
    </reaction>
</comment>
<dbReference type="GO" id="GO:0005254">
    <property type="term" value="F:chloride channel activity"/>
    <property type="evidence" value="ECO:0007669"/>
    <property type="project" value="UniProtKB-KW"/>
</dbReference>
<keyword evidence="16 29" id="KW-0406">Ion transport</keyword>
<feature type="region of interest" description="Disordered" evidence="31">
    <location>
        <begin position="1315"/>
        <end position="1466"/>
    </location>
</feature>
<evidence type="ECO:0000256" key="17">
    <source>
        <dbReference type="ARBA" id="ARBA00023136"/>
    </source>
</evidence>
<comment type="subcellular location">
    <subcellularLocation>
        <location evidence="2">Cell membrane</location>
        <topology evidence="2">Multi-pass membrane protein</topology>
    </subcellularLocation>
    <subcellularLocation>
        <location evidence="1">Cytoplasm</location>
    </subcellularLocation>
</comment>
<dbReference type="PROSITE" id="PS50178">
    <property type="entry name" value="ZF_FYVE"/>
    <property type="match status" value="1"/>
</dbReference>
<evidence type="ECO:0000256" key="13">
    <source>
        <dbReference type="ARBA" id="ARBA00022833"/>
    </source>
</evidence>
<dbReference type="PANTHER" id="PTHR11783">
    <property type="entry name" value="SULFOTRANSFERASE SULT"/>
    <property type="match status" value="1"/>
</dbReference>
<evidence type="ECO:0000256" key="9">
    <source>
        <dbReference type="ARBA" id="ARBA00022692"/>
    </source>
</evidence>
<dbReference type="InterPro" id="IPR036719">
    <property type="entry name" value="Neuro-gated_channel_TM_sf"/>
</dbReference>
<dbReference type="PROSITE" id="PS50157">
    <property type="entry name" value="ZINC_FINGER_C2H2_2"/>
    <property type="match status" value="1"/>
</dbReference>
<evidence type="ECO:0000256" key="11">
    <source>
        <dbReference type="ARBA" id="ARBA00022729"/>
    </source>
</evidence>
<evidence type="ECO:0000256" key="20">
    <source>
        <dbReference type="ARBA" id="ARBA00023180"/>
    </source>
</evidence>
<dbReference type="GO" id="GO:0008146">
    <property type="term" value="F:sulfotransferase activity"/>
    <property type="evidence" value="ECO:0007669"/>
    <property type="project" value="InterPro"/>
</dbReference>
<dbReference type="InterPro" id="IPR018000">
    <property type="entry name" value="Neurotransmitter_ion_chnl_CS"/>
</dbReference>
<keyword evidence="6" id="KW-0963">Cytoplasm</keyword>
<keyword evidence="30" id="KW-0175">Coiled coil</keyword>
<keyword evidence="22 29" id="KW-0407">Ion channel</keyword>
<dbReference type="FunFam" id="2.70.170.10:FF:000018">
    <property type="entry name" value="Gamma-aminobutyric acid (GABA-A) receptor, subunit delta"/>
    <property type="match status" value="1"/>
</dbReference>
<dbReference type="SMART" id="SM00064">
    <property type="entry name" value="FYVE"/>
    <property type="match status" value="1"/>
</dbReference>
<dbReference type="Pfam" id="PF01363">
    <property type="entry name" value="FYVE"/>
    <property type="match status" value="1"/>
</dbReference>
<keyword evidence="35" id="KW-1185">Reference proteome</keyword>
<feature type="transmembrane region" description="Helical" evidence="29">
    <location>
        <begin position="250"/>
        <end position="273"/>
    </location>
</feature>
<dbReference type="Gene3D" id="1.20.58.390">
    <property type="entry name" value="Neurotransmitter-gated ion-channel transmembrane domain"/>
    <property type="match status" value="1"/>
</dbReference>
<evidence type="ECO:0000256" key="18">
    <source>
        <dbReference type="ARBA" id="ARBA00023157"/>
    </source>
</evidence>
<gene>
    <name evidence="34" type="ORF">DPX16_21916</name>
</gene>
<dbReference type="InterPro" id="IPR008098">
    <property type="entry name" value="GABAAd_rcpt"/>
</dbReference>
<evidence type="ECO:0000256" key="5">
    <source>
        <dbReference type="ARBA" id="ARBA00022475"/>
    </source>
</evidence>
<evidence type="ECO:0000256" key="10">
    <source>
        <dbReference type="ARBA" id="ARBA00022723"/>
    </source>
</evidence>
<dbReference type="GO" id="GO:0005886">
    <property type="term" value="C:plasma membrane"/>
    <property type="evidence" value="ECO:0007669"/>
    <property type="project" value="UniProtKB-SubCell"/>
</dbReference>
<feature type="transmembrane region" description="Helical" evidence="29">
    <location>
        <begin position="279"/>
        <end position="298"/>
    </location>
</feature>
<evidence type="ECO:0000256" key="16">
    <source>
        <dbReference type="ARBA" id="ARBA00023065"/>
    </source>
</evidence>
<accession>A0A3N0XME4</accession>
<evidence type="ECO:0000256" key="14">
    <source>
        <dbReference type="ARBA" id="ARBA00022939"/>
    </source>
</evidence>
<feature type="compositionally biased region" description="Acidic residues" evidence="31">
    <location>
        <begin position="1405"/>
        <end position="1415"/>
    </location>
</feature>
<feature type="region of interest" description="Disordered" evidence="31">
    <location>
        <begin position="1171"/>
        <end position="1228"/>
    </location>
</feature>
<dbReference type="FunFam" id="3.40.50.300:FF:000433">
    <property type="entry name" value="Estrogen sulfotransferase"/>
    <property type="match status" value="1"/>
</dbReference>
<keyword evidence="5" id="KW-1003">Cell membrane</keyword>
<feature type="compositionally biased region" description="Basic and acidic residues" evidence="31">
    <location>
        <begin position="1171"/>
        <end position="1191"/>
    </location>
</feature>
<name>A0A3N0XME4_ANAGA</name>
<evidence type="ECO:0000256" key="7">
    <source>
        <dbReference type="ARBA" id="ARBA00022553"/>
    </source>
</evidence>
<reference evidence="34 35" key="1">
    <citation type="submission" date="2018-10" db="EMBL/GenBank/DDBJ databases">
        <title>Genome assembly for a Yunnan-Guizhou Plateau 3E fish, Anabarilius grahami (Regan), and its evolutionary and genetic applications.</title>
        <authorList>
            <person name="Jiang W."/>
        </authorList>
    </citation>
    <scope>NUCLEOTIDE SEQUENCE [LARGE SCALE GENOMIC DNA]</scope>
    <source>
        <strain evidence="34">AG-KIZ</strain>
        <tissue evidence="34">Muscle</tissue>
    </source>
</reference>
<dbReference type="InterPro" id="IPR006029">
    <property type="entry name" value="Neurotrans-gated_channel_TM"/>
</dbReference>
<evidence type="ECO:0000313" key="35">
    <source>
        <dbReference type="Proteomes" id="UP000281406"/>
    </source>
</evidence>
<dbReference type="InterPro" id="IPR000306">
    <property type="entry name" value="Znf_FYVE"/>
</dbReference>
<dbReference type="GO" id="GO:0006584">
    <property type="term" value="P:catecholamine metabolic process"/>
    <property type="evidence" value="ECO:0007669"/>
    <property type="project" value="UniProtKB-KW"/>
</dbReference>
<evidence type="ECO:0000256" key="23">
    <source>
        <dbReference type="ARBA" id="ARBA00024167"/>
    </source>
</evidence>
<evidence type="ECO:0000259" key="33">
    <source>
        <dbReference type="PROSITE" id="PS50178"/>
    </source>
</evidence>
<dbReference type="Gene3D" id="3.40.50.300">
    <property type="entry name" value="P-loop containing nucleotide triphosphate hydrolases"/>
    <property type="match status" value="1"/>
</dbReference>
<dbReference type="NCBIfam" id="TIGR00860">
    <property type="entry name" value="LIC"/>
    <property type="match status" value="1"/>
</dbReference>
<keyword evidence="17 29" id="KW-0472">Membrane</keyword>
<dbReference type="Gene3D" id="3.30.40.10">
    <property type="entry name" value="Zinc/RING finger domain, C3HC4 (zinc finger)"/>
    <property type="match status" value="1"/>
</dbReference>
<dbReference type="SUPFAM" id="SSF57903">
    <property type="entry name" value="FYVE/PHD zinc finger"/>
    <property type="match status" value="1"/>
</dbReference>
<keyword evidence="14" id="KW-0128">Catecholamine metabolism</keyword>
<keyword evidence="7" id="KW-0597">Phosphoprotein</keyword>
<evidence type="ECO:0000256" key="26">
    <source>
        <dbReference type="ARBA" id="ARBA00067684"/>
    </source>
</evidence>
<keyword evidence="4 29" id="KW-0813">Transport</keyword>
<dbReference type="InterPro" id="IPR021565">
    <property type="entry name" value="Rbsn_Rab-bd"/>
</dbReference>
<keyword evidence="21" id="KW-0868">Chloride</keyword>
<dbReference type="InterPro" id="IPR006201">
    <property type="entry name" value="Neur_channel"/>
</dbReference>
<dbReference type="Gene3D" id="2.70.170.10">
    <property type="entry name" value="Neurotransmitter-gated ion-channel ligand-binding domain"/>
    <property type="match status" value="1"/>
</dbReference>
<dbReference type="Pfam" id="PF16601">
    <property type="entry name" value="NPF"/>
    <property type="match status" value="1"/>
</dbReference>
<evidence type="ECO:0000256" key="1">
    <source>
        <dbReference type="ARBA" id="ARBA00004496"/>
    </source>
</evidence>
<feature type="domain" description="FYVE-type" evidence="33">
    <location>
        <begin position="927"/>
        <end position="961"/>
    </location>
</feature>
<evidence type="ECO:0000256" key="8">
    <source>
        <dbReference type="ARBA" id="ARBA00022679"/>
    </source>
</evidence>
<feature type="signal peptide" evidence="29">
    <location>
        <begin position="1"/>
        <end position="24"/>
    </location>
</feature>
<dbReference type="InterPro" id="IPR006028">
    <property type="entry name" value="GABAA/Glycine_rcpt"/>
</dbReference>
<dbReference type="PROSITE" id="PS00236">
    <property type="entry name" value="NEUROTR_ION_CHANNEL"/>
    <property type="match status" value="1"/>
</dbReference>
<dbReference type="CDD" id="cd15716">
    <property type="entry name" value="FYVE_RBNS5"/>
    <property type="match status" value="1"/>
</dbReference>
<dbReference type="SUPFAM" id="SSF90112">
    <property type="entry name" value="Neurotransmitter-gated ion-channel transmembrane pore"/>
    <property type="match status" value="1"/>
</dbReference>
<dbReference type="InterPro" id="IPR000863">
    <property type="entry name" value="Sulfotransferase_dom"/>
</dbReference>
<dbReference type="GO" id="GO:0004890">
    <property type="term" value="F:GABA-A receptor activity"/>
    <property type="evidence" value="ECO:0007669"/>
    <property type="project" value="InterPro"/>
</dbReference>
<evidence type="ECO:0000256" key="22">
    <source>
        <dbReference type="ARBA" id="ARBA00023303"/>
    </source>
</evidence>
<evidence type="ECO:0000256" key="19">
    <source>
        <dbReference type="ARBA" id="ARBA00023173"/>
    </source>
</evidence>
<dbReference type="CDD" id="cd19055">
    <property type="entry name" value="LGIC_TM_GABAAR_delta"/>
    <property type="match status" value="1"/>
</dbReference>
<comment type="similarity">
    <text evidence="3">Belongs to the sulfotransferase 1 family.</text>
</comment>
<evidence type="ECO:0000256" key="12">
    <source>
        <dbReference type="ARBA" id="ARBA00022771"/>
    </source>
</evidence>
<dbReference type="PROSITE" id="PS00028">
    <property type="entry name" value="ZINC_FINGER_C2H2_1"/>
    <property type="match status" value="1"/>
</dbReference>
<dbReference type="GO" id="GO:0006805">
    <property type="term" value="P:xenobiotic metabolic process"/>
    <property type="evidence" value="ECO:0007669"/>
    <property type="project" value="UniProtKB-ARBA"/>
</dbReference>
<proteinExistence type="inferred from homology"/>
<dbReference type="SUPFAM" id="SSF52540">
    <property type="entry name" value="P-loop containing nucleoside triphosphate hydrolases"/>
    <property type="match status" value="1"/>
</dbReference>
<dbReference type="InterPro" id="IPR017455">
    <property type="entry name" value="Znf_FYVE-rel"/>
</dbReference>
<dbReference type="PRINTS" id="PR00252">
    <property type="entry name" value="NRIONCHANNEL"/>
</dbReference>
<feature type="compositionally biased region" description="Acidic residues" evidence="31">
    <location>
        <begin position="1454"/>
        <end position="1466"/>
    </location>
</feature>
<feature type="compositionally biased region" description="Basic and acidic residues" evidence="31">
    <location>
        <begin position="1199"/>
        <end position="1210"/>
    </location>
</feature>
<evidence type="ECO:0000256" key="24">
    <source>
        <dbReference type="ARBA" id="ARBA00061232"/>
    </source>
</evidence>
<dbReference type="GO" id="GO:0007267">
    <property type="term" value="P:cell-cell signaling"/>
    <property type="evidence" value="ECO:0007669"/>
    <property type="project" value="UniProtKB-ARBA"/>
</dbReference>
<dbReference type="GO" id="GO:0034707">
    <property type="term" value="C:chloride channel complex"/>
    <property type="evidence" value="ECO:0007669"/>
    <property type="project" value="UniProtKB-KW"/>
</dbReference>
<evidence type="ECO:0000256" key="25">
    <source>
        <dbReference type="ARBA" id="ARBA00064898"/>
    </source>
</evidence>
<comment type="similarity">
    <text evidence="24">Belongs to the ligand-gated ion channel (TC 1.A.9) family. Gamma-aminobutyric acid receptor (TC 1.A.9.5) subfamily. GABRD sub-subfamily.</text>
</comment>
<evidence type="ECO:0000256" key="31">
    <source>
        <dbReference type="SAM" id="MobiDB-lite"/>
    </source>
</evidence>
<feature type="domain" description="C2H2-type" evidence="32">
    <location>
        <begin position="787"/>
        <end position="815"/>
    </location>
</feature>
<dbReference type="Pfam" id="PF02931">
    <property type="entry name" value="Neur_chan_LBD"/>
    <property type="match status" value="1"/>
</dbReference>
<evidence type="ECO:0000256" key="2">
    <source>
        <dbReference type="ARBA" id="ARBA00004651"/>
    </source>
</evidence>
<comment type="caution">
    <text evidence="34">The sequence shown here is derived from an EMBL/GenBank/DDBJ whole genome shotgun (WGS) entry which is preliminary data.</text>
</comment>
<comment type="subunit">
    <text evidence="25">Heteropentamer, formed by a combination of alpha (GABRA1-6), beta (GABRB1-3), gamma (GABRG1-3), delta (GABRD), epsilon (GABRE), rho (GABRR1-3), pi (GABRP) and theta (GABRQ) chains, each subunit exhibiting distinct physiological and pharmacological properties.</text>
</comment>
<evidence type="ECO:0000256" key="21">
    <source>
        <dbReference type="ARBA" id="ARBA00023214"/>
    </source>
</evidence>
<dbReference type="SUPFAM" id="SSF140125">
    <property type="entry name" value="Rabenosyn-5 Rab-binding domain-like"/>
    <property type="match status" value="2"/>
</dbReference>
<dbReference type="EMBL" id="RJVU01069130">
    <property type="protein sequence ID" value="ROI74367.1"/>
    <property type="molecule type" value="Genomic_DNA"/>
</dbReference>
<organism evidence="34 35">
    <name type="scientific">Anabarilius grahami</name>
    <name type="common">Kanglang fish</name>
    <name type="synonym">Barilius grahami</name>
    <dbReference type="NCBI Taxonomy" id="495550"/>
    <lineage>
        <taxon>Eukaryota</taxon>
        <taxon>Metazoa</taxon>
        <taxon>Chordata</taxon>
        <taxon>Craniata</taxon>
        <taxon>Vertebrata</taxon>
        <taxon>Euteleostomi</taxon>
        <taxon>Actinopterygii</taxon>
        <taxon>Neopterygii</taxon>
        <taxon>Teleostei</taxon>
        <taxon>Ostariophysi</taxon>
        <taxon>Cypriniformes</taxon>
        <taxon>Xenocyprididae</taxon>
        <taxon>Xenocypridinae</taxon>
        <taxon>Xenocypridinae incertae sedis</taxon>
        <taxon>Anabarilius</taxon>
    </lineage>
</organism>
<comment type="caution">
    <text evidence="29">Lacks conserved residue(s) required for the propagation of feature annotation.</text>
</comment>
<dbReference type="InterPro" id="IPR013087">
    <property type="entry name" value="Znf_C2H2_type"/>
</dbReference>
<dbReference type="Proteomes" id="UP000281406">
    <property type="component" value="Unassembled WGS sequence"/>
</dbReference>
<protein>
    <recommendedName>
        <fullName evidence="26">Gamma-aminobutyric acid receptor subunit delta</fullName>
    </recommendedName>
    <alternativeName>
        <fullName evidence="27">GABA(A) receptor subunit delta</fullName>
    </alternativeName>
</protein>
<dbReference type="InterPro" id="IPR038050">
    <property type="entry name" value="Neuro_actylchol_rec"/>
</dbReference>
<feature type="region of interest" description="Disordered" evidence="31">
    <location>
        <begin position="380"/>
        <end position="416"/>
    </location>
</feature>
<dbReference type="SUPFAM" id="SSF63712">
    <property type="entry name" value="Nicotinic receptor ligand binding domain-like"/>
    <property type="match status" value="1"/>
</dbReference>
<evidence type="ECO:0000256" key="27">
    <source>
        <dbReference type="ARBA" id="ARBA00082136"/>
    </source>
</evidence>
<feature type="compositionally biased region" description="Basic and acidic residues" evidence="31">
    <location>
        <begin position="1377"/>
        <end position="1390"/>
    </location>
</feature>
<evidence type="ECO:0000313" key="34">
    <source>
        <dbReference type="EMBL" id="ROI74367.1"/>
    </source>
</evidence>
<dbReference type="Pfam" id="PF11464">
    <property type="entry name" value="Rbsn"/>
    <property type="match status" value="2"/>
</dbReference>
<keyword evidence="11 29" id="KW-0732">Signal</keyword>
<feature type="chain" id="PRO_5022266521" description="Gamma-aminobutyric acid receptor subunit delta" evidence="29">
    <location>
        <begin position="25"/>
        <end position="1518"/>
    </location>
</feature>
<dbReference type="PRINTS" id="PR00253">
    <property type="entry name" value="GABAARECEPTR"/>
</dbReference>
<evidence type="ECO:0000259" key="32">
    <source>
        <dbReference type="PROSITE" id="PS50157"/>
    </source>
</evidence>
<dbReference type="InterPro" id="IPR011011">
    <property type="entry name" value="Znf_FYVE_PHD"/>
</dbReference>
<keyword evidence="12 28" id="KW-0863">Zinc-finger</keyword>
<keyword evidence="18" id="KW-1015">Disulfide bond</keyword>
<keyword evidence="19" id="KW-0869">Chloride channel</keyword>
<dbReference type="GO" id="GO:0005737">
    <property type="term" value="C:cytoplasm"/>
    <property type="evidence" value="ECO:0007669"/>
    <property type="project" value="UniProtKB-SubCell"/>
</dbReference>
<dbReference type="InterPro" id="IPR013083">
    <property type="entry name" value="Znf_RING/FYVE/PHD"/>
</dbReference>
<keyword evidence="9 29" id="KW-0812">Transmembrane</keyword>
<dbReference type="Pfam" id="PF00685">
    <property type="entry name" value="Sulfotransfer_1"/>
    <property type="match status" value="1"/>
</dbReference>
<keyword evidence="15 29" id="KW-1133">Transmembrane helix</keyword>
<dbReference type="OrthoDB" id="166134at2759"/>
<dbReference type="InterPro" id="IPR036734">
    <property type="entry name" value="Neur_chan_lig-bd_sf"/>
</dbReference>
<feature type="coiled-coil region" evidence="30">
    <location>
        <begin position="1490"/>
        <end position="1517"/>
    </location>
</feature>
<dbReference type="GO" id="GO:0005230">
    <property type="term" value="F:extracellular ligand-gated monoatomic ion channel activity"/>
    <property type="evidence" value="ECO:0007669"/>
    <property type="project" value="InterPro"/>
</dbReference>
<dbReference type="PRINTS" id="PR01722">
    <property type="entry name" value="GABAARDELTA"/>
</dbReference>
<feature type="transmembrane region" description="Helical" evidence="29">
    <location>
        <begin position="310"/>
        <end position="331"/>
    </location>
</feature>
<feature type="compositionally biased region" description="Polar residues" evidence="31">
    <location>
        <begin position="380"/>
        <end position="392"/>
    </location>
</feature>
<dbReference type="InterPro" id="IPR036531">
    <property type="entry name" value="Rbsn_Rab-bd_sf"/>
</dbReference>
<keyword evidence="8" id="KW-0808">Transferase</keyword>
<evidence type="ECO:0000256" key="3">
    <source>
        <dbReference type="ARBA" id="ARBA00005771"/>
    </source>
</evidence>
<evidence type="ECO:0000256" key="30">
    <source>
        <dbReference type="SAM" id="Coils"/>
    </source>
</evidence>
<dbReference type="GO" id="GO:0008270">
    <property type="term" value="F:zinc ion binding"/>
    <property type="evidence" value="ECO:0007669"/>
    <property type="project" value="UniProtKB-KW"/>
</dbReference>
<evidence type="ECO:0000256" key="6">
    <source>
        <dbReference type="ARBA" id="ARBA00022490"/>
    </source>
</evidence>
<evidence type="ECO:0000256" key="4">
    <source>
        <dbReference type="ARBA" id="ARBA00022448"/>
    </source>
</evidence>
<keyword evidence="20" id="KW-0325">Glycoprotein</keyword>
<dbReference type="Gene3D" id="4.10.860.20">
    <property type="entry name" value="Rabenosyn, Rab binding domain"/>
    <property type="match status" value="2"/>
</dbReference>
<evidence type="ECO:0000256" key="28">
    <source>
        <dbReference type="PROSITE-ProRule" id="PRU00042"/>
    </source>
</evidence>
<evidence type="ECO:0000256" key="15">
    <source>
        <dbReference type="ARBA" id="ARBA00022989"/>
    </source>
</evidence>
<dbReference type="Pfam" id="PF02932">
    <property type="entry name" value="Neur_chan_memb"/>
    <property type="match status" value="1"/>
</dbReference>